<feature type="transmembrane region" description="Helical" evidence="15">
    <location>
        <begin position="100"/>
        <end position="118"/>
    </location>
</feature>
<keyword evidence="10 15" id="KW-1133">Transmembrane helix</keyword>
<dbReference type="KEGG" id="psco:LY89DRAFT_691853"/>
<evidence type="ECO:0000256" key="6">
    <source>
        <dbReference type="ARBA" id="ARBA00022679"/>
    </source>
</evidence>
<comment type="similarity">
    <text evidence="3 15">Belongs to the glycosyltransferase 39 family.</text>
</comment>
<dbReference type="InterPro" id="IPR027005">
    <property type="entry name" value="PMT-like"/>
</dbReference>
<evidence type="ECO:0000256" key="12">
    <source>
        <dbReference type="ARBA" id="ARBA00023180"/>
    </source>
</evidence>
<organism evidence="18 19">
    <name type="scientific">Mollisia scopiformis</name>
    <name type="common">Conifer needle endophyte fungus</name>
    <name type="synonym">Phialocephala scopiformis</name>
    <dbReference type="NCBI Taxonomy" id="149040"/>
    <lineage>
        <taxon>Eukaryota</taxon>
        <taxon>Fungi</taxon>
        <taxon>Dikarya</taxon>
        <taxon>Ascomycota</taxon>
        <taxon>Pezizomycotina</taxon>
        <taxon>Leotiomycetes</taxon>
        <taxon>Helotiales</taxon>
        <taxon>Mollisiaceae</taxon>
        <taxon>Mollisia</taxon>
    </lineage>
</organism>
<keyword evidence="11 15" id="KW-0472">Membrane</keyword>
<sequence>MAKSTKPAVKAATPEPVRSHQSEKVVPKSTKPTDYTSEGVQDHDIFLLPISDYQVMLVATLMAAVVRLFRIYQPSSVVFDEVHFGGFASKYIKGKFFMDVHPPLAKLLLTLAGWLAGFDGEFDFKDIGKDYVEPGVPYVAMRLLPAVCGILLVPTMFLTLKAFGCRTTTAFMGACLIIFENGLLTQARLILLDSPLMIMTAFTALAWVSFSNQHEQGPSKAFQPTWWFWLAMTGLGLGATVSVKWVGLFTIAWVGGLTVLQLWILLGDVKTVTPRLFTKHLVARIFCLIVIPVSFYMAMFGIHFLCLVNPGDGDGFMSSEFQATLNSKAMQDVPVDVALGSRVSIRHHNTQGGYLHSHNLMYPTGSKQQQITLYPHKDENNVWLLENMTQPLDLNGEPNNGSLAWDAITPPTYIKDGDTIKLLHLPTSRRLHSHDVRPPVTEADWQNEVSAYGYEGFEGDANDYFRVEIIKKMSDGEEAKHRVRTIQTKFKLIHVMTGCVLFSHKVKLPEWASEQQEVTCAKGGTLPNSVWYVEQNEHPQLGEGAEKVNYRNPGFFGKFWELQKVMWNTNAGLVESHAWDSRPPSWPILKRGINFWGKDNRQIYLIGNPIIWWSSSLAIVVYVIFKGLAVLRWQRSCNDYSNTVFKRFDYEVGTMVLGWALHYFPFYLMQRQLFLHHYFPALYFAVMALCHIYDFVTARVPGIGLRENPLFGRLGATIFVALSAVAFMLYSPLAYGNPWTQSACNKVKLFDSWDWDCNTFLTEYSQYSTQSMHANADVHKTDSPLIPTNAAVPPPPPPAGEQKPIVQEERVGISEAPPLVSPPPAGMAQSVLSREEKIEYRDQDGNLLSPEQVKELEGKVSFKTRYETRTRLVDAQGNEINPPPEAAGVAPPHPDVEGVDSSTVGKPEPESQGEPASQKEVKADESKEESIVKSDSGAAKPASEGNEATAN</sequence>
<dbReference type="SUPFAM" id="SSF82109">
    <property type="entry name" value="MIR domain"/>
    <property type="match status" value="1"/>
</dbReference>
<dbReference type="EC" id="2.4.1.109" evidence="4 15"/>
<dbReference type="InterPro" id="IPR032421">
    <property type="entry name" value="PMT_4TMC"/>
</dbReference>
<dbReference type="PROSITE" id="PS50919">
    <property type="entry name" value="MIR"/>
    <property type="match status" value="3"/>
</dbReference>
<dbReference type="RefSeq" id="XP_018061757.1">
    <property type="nucleotide sequence ID" value="XM_018216422.1"/>
</dbReference>
<dbReference type="STRING" id="149040.A0A132B4R9"/>
<dbReference type="PANTHER" id="PTHR10050">
    <property type="entry name" value="DOLICHYL-PHOSPHATE-MANNOSE--PROTEIN MANNOSYLTRANSFERASE"/>
    <property type="match status" value="1"/>
</dbReference>
<dbReference type="OrthoDB" id="292747at2759"/>
<feature type="domain" description="MIR" evidence="17">
    <location>
        <begin position="480"/>
        <end position="536"/>
    </location>
</feature>
<dbReference type="GeneID" id="28826148"/>
<dbReference type="CDD" id="cd23283">
    <property type="entry name" value="beta-trefoil_MIR_PMT1-like"/>
    <property type="match status" value="1"/>
</dbReference>
<dbReference type="Gene3D" id="2.80.10.50">
    <property type="match status" value="1"/>
</dbReference>
<feature type="domain" description="MIR" evidence="17">
    <location>
        <begin position="411"/>
        <end position="470"/>
    </location>
</feature>
<feature type="transmembrane region" description="Helical" evidence="15">
    <location>
        <begin position="610"/>
        <end position="631"/>
    </location>
</feature>
<dbReference type="InParanoid" id="A0A132B4R9"/>
<dbReference type="UniPathway" id="UPA00378"/>
<comment type="pathway">
    <text evidence="2 15">Protein modification; protein glycosylation.</text>
</comment>
<feature type="transmembrane region" description="Helical" evidence="15">
    <location>
        <begin position="138"/>
        <end position="158"/>
    </location>
</feature>
<evidence type="ECO:0000256" key="16">
    <source>
        <dbReference type="SAM" id="MobiDB-lite"/>
    </source>
</evidence>
<gene>
    <name evidence="18" type="ORF">LY89DRAFT_691853</name>
</gene>
<feature type="transmembrane region" description="Helical" evidence="15">
    <location>
        <begin position="281"/>
        <end position="305"/>
    </location>
</feature>
<evidence type="ECO:0000256" key="15">
    <source>
        <dbReference type="RuleBase" id="RU367007"/>
    </source>
</evidence>
<comment type="function">
    <text evidence="15">Transfers mannose from Dol-P-mannose to Ser or Thr residues on proteins.</text>
</comment>
<keyword evidence="19" id="KW-1185">Reference proteome</keyword>
<name>A0A132B4R9_MOLSC</name>
<protein>
    <recommendedName>
        <fullName evidence="4 15">Dolichyl-phosphate-mannose--protein mannosyltransferase</fullName>
        <ecNumber evidence="4 15">2.4.1.109</ecNumber>
    </recommendedName>
</protein>
<evidence type="ECO:0000256" key="10">
    <source>
        <dbReference type="ARBA" id="ARBA00022989"/>
    </source>
</evidence>
<feature type="compositionally biased region" description="Basic and acidic residues" evidence="16">
    <location>
        <begin position="17"/>
        <end position="26"/>
    </location>
</feature>
<dbReference type="FunFam" id="2.80.10.50:FF:000034">
    <property type="entry name" value="Dolichyl-phosphate-mannose-protein mannosyltransferase 1"/>
    <property type="match status" value="1"/>
</dbReference>
<keyword evidence="5 15" id="KW-0328">Glycosyltransferase</keyword>
<evidence type="ECO:0000256" key="14">
    <source>
        <dbReference type="ARBA" id="ARBA00045102"/>
    </source>
</evidence>
<feature type="transmembrane region" description="Helical" evidence="15">
    <location>
        <begin position="170"/>
        <end position="190"/>
    </location>
</feature>
<feature type="transmembrane region" description="Helical" evidence="15">
    <location>
        <begin position="196"/>
        <end position="214"/>
    </location>
</feature>
<keyword evidence="7 15" id="KW-0812">Transmembrane</keyword>
<evidence type="ECO:0000256" key="5">
    <source>
        <dbReference type="ARBA" id="ARBA00022676"/>
    </source>
</evidence>
<feature type="transmembrane region" description="Helical" evidence="15">
    <location>
        <begin position="681"/>
        <end position="698"/>
    </location>
</feature>
<feature type="domain" description="MIR" evidence="17">
    <location>
        <begin position="334"/>
        <end position="388"/>
    </location>
</feature>
<dbReference type="GO" id="GO:0004169">
    <property type="term" value="F:dolichyl-phosphate-mannose-protein mannosyltransferase activity"/>
    <property type="evidence" value="ECO:0007669"/>
    <property type="project" value="UniProtKB-UniRule"/>
</dbReference>
<evidence type="ECO:0000256" key="4">
    <source>
        <dbReference type="ARBA" id="ARBA00012839"/>
    </source>
</evidence>
<evidence type="ECO:0000256" key="3">
    <source>
        <dbReference type="ARBA" id="ARBA00007222"/>
    </source>
</evidence>
<reference evidence="18 19" key="1">
    <citation type="submission" date="2015-10" db="EMBL/GenBank/DDBJ databases">
        <title>Full genome of DAOMC 229536 Phialocephala scopiformis, a fungal endophyte of spruce producing the potent anti-insectan compound rugulosin.</title>
        <authorList>
            <consortium name="DOE Joint Genome Institute"/>
            <person name="Walker A.K."/>
            <person name="Frasz S.L."/>
            <person name="Seifert K.A."/>
            <person name="Miller J.D."/>
            <person name="Mondo S.J."/>
            <person name="Labutti K."/>
            <person name="Lipzen A."/>
            <person name="Dockter R."/>
            <person name="Kennedy M."/>
            <person name="Grigoriev I.V."/>
            <person name="Spatafora J.W."/>
        </authorList>
    </citation>
    <scope>NUCLEOTIDE SEQUENCE [LARGE SCALE GENOMIC DNA]</scope>
    <source>
        <strain evidence="18 19">CBS 120377</strain>
    </source>
</reference>
<dbReference type="SMART" id="SM00472">
    <property type="entry name" value="MIR"/>
    <property type="match status" value="3"/>
</dbReference>
<feature type="transmembrane region" description="Helical" evidence="15">
    <location>
        <begin position="226"/>
        <end position="245"/>
    </location>
</feature>
<feature type="region of interest" description="Disordered" evidence="16">
    <location>
        <begin position="871"/>
        <end position="951"/>
    </location>
</feature>
<keyword evidence="9 15" id="KW-0256">Endoplasmic reticulum</keyword>
<dbReference type="EMBL" id="KQ947440">
    <property type="protein sequence ID" value="KUJ07402.1"/>
    <property type="molecule type" value="Genomic_DNA"/>
</dbReference>
<dbReference type="GO" id="GO:0031502">
    <property type="term" value="C:dolichyl-phosphate-mannose-protein mannosyltransferase complex"/>
    <property type="evidence" value="ECO:0007669"/>
    <property type="project" value="UniProtKB-ARBA"/>
</dbReference>
<evidence type="ECO:0000313" key="19">
    <source>
        <dbReference type="Proteomes" id="UP000070700"/>
    </source>
</evidence>
<comment type="subcellular location">
    <subcellularLocation>
        <location evidence="1 15">Endoplasmic reticulum membrane</location>
        <topology evidence="1 15">Multi-pass membrane protein</topology>
    </subcellularLocation>
</comment>
<dbReference type="Pfam" id="PF02815">
    <property type="entry name" value="MIR"/>
    <property type="match status" value="1"/>
</dbReference>
<proteinExistence type="inferred from homology"/>
<dbReference type="AlphaFoldDB" id="A0A132B4R9"/>
<feature type="transmembrane region" description="Helical" evidence="15">
    <location>
        <begin position="710"/>
        <end position="730"/>
    </location>
</feature>
<comment type="catalytic activity">
    <reaction evidence="13 15">
        <text>a di-trans,poly-cis-dolichyl beta-D-mannosyl phosphate + L-threonyl-[protein] = 3-O-(alpha-D-mannosyl)-L-threonyl-[protein] + a di-trans,poly-cis-dolichyl phosphate + H(+)</text>
        <dbReference type="Rhea" id="RHEA:53396"/>
        <dbReference type="Rhea" id="RHEA-COMP:11060"/>
        <dbReference type="Rhea" id="RHEA-COMP:13547"/>
        <dbReference type="Rhea" id="RHEA-COMP:19498"/>
        <dbReference type="Rhea" id="RHEA-COMP:19501"/>
        <dbReference type="ChEBI" id="CHEBI:15378"/>
        <dbReference type="ChEBI" id="CHEBI:30013"/>
        <dbReference type="ChEBI" id="CHEBI:57683"/>
        <dbReference type="ChEBI" id="CHEBI:58211"/>
        <dbReference type="ChEBI" id="CHEBI:137323"/>
        <dbReference type="EC" id="2.4.1.109"/>
    </reaction>
</comment>
<dbReference type="Pfam" id="PF02366">
    <property type="entry name" value="PMT"/>
    <property type="match status" value="1"/>
</dbReference>
<keyword evidence="12" id="KW-0325">Glycoprotein</keyword>
<evidence type="ECO:0000259" key="17">
    <source>
        <dbReference type="PROSITE" id="PS50919"/>
    </source>
</evidence>
<comment type="catalytic activity">
    <reaction evidence="14 15">
        <text>a di-trans,poly-cis-dolichyl beta-D-mannosyl phosphate + L-seryl-[protein] = 3-O-(alpha-D-mannosyl)-L-seryl-[protein] + a di-trans,poly-cis-dolichyl phosphate + H(+)</text>
        <dbReference type="Rhea" id="RHEA:17377"/>
        <dbReference type="Rhea" id="RHEA-COMP:9863"/>
        <dbReference type="Rhea" id="RHEA-COMP:13546"/>
        <dbReference type="Rhea" id="RHEA-COMP:19498"/>
        <dbReference type="Rhea" id="RHEA-COMP:19501"/>
        <dbReference type="ChEBI" id="CHEBI:15378"/>
        <dbReference type="ChEBI" id="CHEBI:29999"/>
        <dbReference type="ChEBI" id="CHEBI:57683"/>
        <dbReference type="ChEBI" id="CHEBI:58211"/>
        <dbReference type="ChEBI" id="CHEBI:137321"/>
        <dbReference type="EC" id="2.4.1.109"/>
    </reaction>
</comment>
<dbReference type="InterPro" id="IPR016093">
    <property type="entry name" value="MIR_motif"/>
</dbReference>
<dbReference type="FunCoup" id="A0A132B4R9">
    <property type="interactions" value="63"/>
</dbReference>
<evidence type="ECO:0000256" key="1">
    <source>
        <dbReference type="ARBA" id="ARBA00004477"/>
    </source>
</evidence>
<evidence type="ECO:0000256" key="13">
    <source>
        <dbReference type="ARBA" id="ARBA00045085"/>
    </source>
</evidence>
<dbReference type="InterPro" id="IPR036300">
    <property type="entry name" value="MIR_dom_sf"/>
</dbReference>
<keyword evidence="6 15" id="KW-0808">Transferase</keyword>
<dbReference type="Proteomes" id="UP000070700">
    <property type="component" value="Unassembled WGS sequence"/>
</dbReference>
<evidence type="ECO:0000256" key="2">
    <source>
        <dbReference type="ARBA" id="ARBA00004922"/>
    </source>
</evidence>
<feature type="transmembrane region" description="Helical" evidence="15">
    <location>
        <begin position="251"/>
        <end position="269"/>
    </location>
</feature>
<dbReference type="Pfam" id="PF16192">
    <property type="entry name" value="PMT_4TMC"/>
    <property type="match status" value="1"/>
</dbReference>
<evidence type="ECO:0000313" key="18">
    <source>
        <dbReference type="EMBL" id="KUJ07402.1"/>
    </source>
</evidence>
<dbReference type="PANTHER" id="PTHR10050:SF50">
    <property type="entry name" value="DOLICHYL-PHOSPHATE-MANNOSE--PROTEIN MANNOSYLTRANSFERASE 1-RELATED"/>
    <property type="match status" value="1"/>
</dbReference>
<feature type="transmembrane region" description="Helical" evidence="15">
    <location>
        <begin position="652"/>
        <end position="669"/>
    </location>
</feature>
<dbReference type="InterPro" id="IPR003342">
    <property type="entry name" value="ArnT-like_N"/>
</dbReference>
<evidence type="ECO:0000256" key="7">
    <source>
        <dbReference type="ARBA" id="ARBA00022692"/>
    </source>
</evidence>
<evidence type="ECO:0000256" key="8">
    <source>
        <dbReference type="ARBA" id="ARBA00022737"/>
    </source>
</evidence>
<feature type="region of interest" description="Disordered" evidence="16">
    <location>
        <begin position="1"/>
        <end position="36"/>
    </location>
</feature>
<feature type="compositionally biased region" description="Basic and acidic residues" evidence="16">
    <location>
        <begin position="917"/>
        <end position="932"/>
    </location>
</feature>
<keyword evidence="8" id="KW-0677">Repeat</keyword>
<accession>A0A132B4R9</accession>
<evidence type="ECO:0000256" key="9">
    <source>
        <dbReference type="ARBA" id="ARBA00022824"/>
    </source>
</evidence>
<evidence type="ECO:0000256" key="11">
    <source>
        <dbReference type="ARBA" id="ARBA00023136"/>
    </source>
</evidence>